<dbReference type="InterPro" id="IPR010559">
    <property type="entry name" value="Sig_transdc_His_kin_internal"/>
</dbReference>
<dbReference type="RefSeq" id="WP_076172483.1">
    <property type="nucleotide sequence ID" value="NZ_MRTP01000005.1"/>
</dbReference>
<dbReference type="InterPro" id="IPR036890">
    <property type="entry name" value="HATPase_C_sf"/>
</dbReference>
<keyword evidence="12" id="KW-0902">Two-component regulatory system</keyword>
<proteinExistence type="predicted"/>
<dbReference type="SUPFAM" id="SSF55874">
    <property type="entry name" value="ATPase domain of HSP90 chaperone/DNA topoisomerase II/histidine kinase"/>
    <property type="match status" value="1"/>
</dbReference>
<name>A0A1R1EN17_9BACL</name>
<dbReference type="PROSITE" id="PS50109">
    <property type="entry name" value="HIS_KIN"/>
    <property type="match status" value="1"/>
</dbReference>
<dbReference type="InterPro" id="IPR003594">
    <property type="entry name" value="HATPase_dom"/>
</dbReference>
<evidence type="ECO:0000259" key="15">
    <source>
        <dbReference type="PROSITE" id="PS50109"/>
    </source>
</evidence>
<dbReference type="Pfam" id="PF06580">
    <property type="entry name" value="His_kinase"/>
    <property type="match status" value="1"/>
</dbReference>
<keyword evidence="10" id="KW-0067">ATP-binding</keyword>
<dbReference type="Gene3D" id="3.30.565.10">
    <property type="entry name" value="Histidine kinase-like ATPase, C-terminal domain"/>
    <property type="match status" value="1"/>
</dbReference>
<evidence type="ECO:0000256" key="5">
    <source>
        <dbReference type="ARBA" id="ARBA00022553"/>
    </source>
</evidence>
<dbReference type="GO" id="GO:0005524">
    <property type="term" value="F:ATP binding"/>
    <property type="evidence" value="ECO:0007669"/>
    <property type="project" value="UniProtKB-KW"/>
</dbReference>
<dbReference type="Pfam" id="PF00672">
    <property type="entry name" value="HAMP"/>
    <property type="match status" value="1"/>
</dbReference>
<dbReference type="SMART" id="SM00304">
    <property type="entry name" value="HAMP"/>
    <property type="match status" value="1"/>
</dbReference>
<dbReference type="Proteomes" id="UP000187172">
    <property type="component" value="Unassembled WGS sequence"/>
</dbReference>
<comment type="caution">
    <text evidence="17">The sequence shown here is derived from an EMBL/GenBank/DDBJ whole genome shotgun (WGS) entry which is preliminary data.</text>
</comment>
<dbReference type="EMBL" id="MRTP01000005">
    <property type="protein sequence ID" value="OMF53244.1"/>
    <property type="molecule type" value="Genomic_DNA"/>
</dbReference>
<feature type="transmembrane region" description="Helical" evidence="14">
    <location>
        <begin position="20"/>
        <end position="39"/>
    </location>
</feature>
<evidence type="ECO:0000256" key="12">
    <source>
        <dbReference type="ARBA" id="ARBA00023012"/>
    </source>
</evidence>
<keyword evidence="13 14" id="KW-0472">Membrane</keyword>
<dbReference type="Pfam" id="PF02518">
    <property type="entry name" value="HATPase_c"/>
    <property type="match status" value="1"/>
</dbReference>
<organism evidence="17 18">
    <name type="scientific">Paenibacillus rhizosphaerae</name>
    <dbReference type="NCBI Taxonomy" id="297318"/>
    <lineage>
        <taxon>Bacteria</taxon>
        <taxon>Bacillati</taxon>
        <taxon>Bacillota</taxon>
        <taxon>Bacilli</taxon>
        <taxon>Bacillales</taxon>
        <taxon>Paenibacillaceae</taxon>
        <taxon>Paenibacillus</taxon>
    </lineage>
</organism>
<protein>
    <recommendedName>
        <fullName evidence="3">histidine kinase</fullName>
        <ecNumber evidence="3">2.7.13.3</ecNumber>
    </recommendedName>
</protein>
<dbReference type="InterPro" id="IPR003660">
    <property type="entry name" value="HAMP_dom"/>
</dbReference>
<keyword evidence="8" id="KW-0547">Nucleotide-binding</keyword>
<feature type="domain" description="HAMP" evidence="16">
    <location>
        <begin position="338"/>
        <end position="390"/>
    </location>
</feature>
<evidence type="ECO:0000256" key="13">
    <source>
        <dbReference type="ARBA" id="ARBA00023136"/>
    </source>
</evidence>
<feature type="domain" description="Histidine kinase" evidence="15">
    <location>
        <begin position="500"/>
        <end position="604"/>
    </location>
</feature>
<dbReference type="GO" id="GO:0000155">
    <property type="term" value="F:phosphorelay sensor kinase activity"/>
    <property type="evidence" value="ECO:0007669"/>
    <property type="project" value="InterPro"/>
</dbReference>
<keyword evidence="4" id="KW-1003">Cell membrane</keyword>
<comment type="subcellular location">
    <subcellularLocation>
        <location evidence="2">Cell membrane</location>
        <topology evidence="2">Multi-pass membrane protein</topology>
    </subcellularLocation>
</comment>
<dbReference type="GO" id="GO:0005886">
    <property type="term" value="C:plasma membrane"/>
    <property type="evidence" value="ECO:0007669"/>
    <property type="project" value="UniProtKB-SubCell"/>
</dbReference>
<dbReference type="AlphaFoldDB" id="A0A1R1EN17"/>
<evidence type="ECO:0000259" key="16">
    <source>
        <dbReference type="PROSITE" id="PS50885"/>
    </source>
</evidence>
<keyword evidence="11 14" id="KW-1133">Transmembrane helix</keyword>
<evidence type="ECO:0000256" key="1">
    <source>
        <dbReference type="ARBA" id="ARBA00000085"/>
    </source>
</evidence>
<evidence type="ECO:0000256" key="7">
    <source>
        <dbReference type="ARBA" id="ARBA00022692"/>
    </source>
</evidence>
<accession>A0A1R1EN17</accession>
<evidence type="ECO:0000256" key="4">
    <source>
        <dbReference type="ARBA" id="ARBA00022475"/>
    </source>
</evidence>
<dbReference type="SUPFAM" id="SSF158472">
    <property type="entry name" value="HAMP domain-like"/>
    <property type="match status" value="1"/>
</dbReference>
<keyword evidence="18" id="KW-1185">Reference proteome</keyword>
<dbReference type="PANTHER" id="PTHR34220:SF11">
    <property type="entry name" value="SENSOR PROTEIN KINASE HPTS"/>
    <property type="match status" value="1"/>
</dbReference>
<evidence type="ECO:0000256" key="11">
    <source>
        <dbReference type="ARBA" id="ARBA00022989"/>
    </source>
</evidence>
<keyword evidence="7 14" id="KW-0812">Transmembrane</keyword>
<comment type="catalytic activity">
    <reaction evidence="1">
        <text>ATP + protein L-histidine = ADP + protein N-phospho-L-histidine.</text>
        <dbReference type="EC" id="2.7.13.3"/>
    </reaction>
</comment>
<evidence type="ECO:0000313" key="18">
    <source>
        <dbReference type="Proteomes" id="UP000187172"/>
    </source>
</evidence>
<evidence type="ECO:0000313" key="17">
    <source>
        <dbReference type="EMBL" id="OMF53244.1"/>
    </source>
</evidence>
<evidence type="ECO:0000256" key="8">
    <source>
        <dbReference type="ARBA" id="ARBA00022741"/>
    </source>
</evidence>
<dbReference type="InterPro" id="IPR005467">
    <property type="entry name" value="His_kinase_dom"/>
</dbReference>
<dbReference type="STRING" id="297318.BK138_20345"/>
<evidence type="ECO:0000256" key="2">
    <source>
        <dbReference type="ARBA" id="ARBA00004651"/>
    </source>
</evidence>
<feature type="transmembrane region" description="Helical" evidence="14">
    <location>
        <begin position="318"/>
        <end position="341"/>
    </location>
</feature>
<evidence type="ECO:0000256" key="10">
    <source>
        <dbReference type="ARBA" id="ARBA00022840"/>
    </source>
</evidence>
<gene>
    <name evidence="17" type="ORF">BK138_20345</name>
</gene>
<keyword evidence="5" id="KW-0597">Phosphoprotein</keyword>
<keyword evidence="6" id="KW-0808">Transferase</keyword>
<dbReference type="PROSITE" id="PS50885">
    <property type="entry name" value="HAMP"/>
    <property type="match status" value="1"/>
</dbReference>
<reference evidence="17 18" key="1">
    <citation type="submission" date="2016-11" db="EMBL/GenBank/DDBJ databases">
        <title>Paenibacillus species isolates.</title>
        <authorList>
            <person name="Beno S.M."/>
        </authorList>
    </citation>
    <scope>NUCLEOTIDE SEQUENCE [LARGE SCALE GENOMIC DNA]</scope>
    <source>
        <strain evidence="17 18">FSL R5-0378</strain>
    </source>
</reference>
<dbReference type="InterPro" id="IPR050640">
    <property type="entry name" value="Bact_2-comp_sensor_kinase"/>
</dbReference>
<evidence type="ECO:0000256" key="3">
    <source>
        <dbReference type="ARBA" id="ARBA00012438"/>
    </source>
</evidence>
<evidence type="ECO:0000256" key="9">
    <source>
        <dbReference type="ARBA" id="ARBA00022777"/>
    </source>
</evidence>
<dbReference type="EC" id="2.7.13.3" evidence="3"/>
<dbReference type="CDD" id="cd06225">
    <property type="entry name" value="HAMP"/>
    <property type="match status" value="1"/>
</dbReference>
<keyword evidence="9 17" id="KW-0418">Kinase</keyword>
<evidence type="ECO:0000256" key="14">
    <source>
        <dbReference type="SAM" id="Phobius"/>
    </source>
</evidence>
<evidence type="ECO:0000256" key="6">
    <source>
        <dbReference type="ARBA" id="ARBA00022679"/>
    </source>
</evidence>
<dbReference type="Gene3D" id="6.10.340.10">
    <property type="match status" value="1"/>
</dbReference>
<dbReference type="PANTHER" id="PTHR34220">
    <property type="entry name" value="SENSOR HISTIDINE KINASE YPDA"/>
    <property type="match status" value="1"/>
</dbReference>
<sequence length="611" mass="70285">MGLGRIYRNYFKNNMFMRILLIFTIIAILTIVILSYLMFSSLSQSIVEKELNNQKAAMENVSRYLDQRYQSVENIARDMYRNEMLFSNISFLMEHPYSQYVQHRMDQFYNETNNNSTDPLQYFQQVMDENGDIRNIMLYSSEKQFLSVFKPNKQYKQLTTDMTHSYIPDVMAMDYKGITAPNYWIRKAADQWAPELYAIRVPINNRQLKNAGQFLVYLDSGGITDALTSYKDSFKGDIAVLSADGKVLYDSEGKYYGKTYPYMDVTDSLYDGGNTRPAEVSSRMYINKLTSADNGYVVIGAVPKKDVEASYSGIRKTIITISGICILFAIFFPAFFVINFANRTNRIIRITRKVKNGDLSARIDNPGEDELGQISRSFNDMLDELNLYIERVYKAEIKQKQTELVALQARINPHFLYNTLEVIRMRAISQGAKDVGEMIYSLSVLFKSLVKQKKIYTLKDELEACRLYLELFRIRYKEKFSYTIDSDPALQGKSVMRLSLQPLIENYIVHGIQTNRDDNHLDIRVRDEGDMLVAVITDNGKGITPERLAEIHEELGKPEESGEMFGLRSVHSRLQFLYGPAYGVEIDSRPGVGTVVTVRYPNREGTDAEDV</sequence>